<dbReference type="Gene3D" id="2.60.40.790">
    <property type="match status" value="1"/>
</dbReference>
<dbReference type="SUPFAM" id="SSF49764">
    <property type="entry name" value="HSP20-like chaperones"/>
    <property type="match status" value="1"/>
</dbReference>
<dbReference type="InterPro" id="IPR040612">
    <property type="entry name" value="ArsA_HSP20-like"/>
</dbReference>
<comment type="caution">
    <text evidence="2">The sequence shown here is derived from an EMBL/GenBank/DDBJ whole genome shotgun (WGS) entry which is preliminary data.</text>
</comment>
<evidence type="ECO:0000313" key="2">
    <source>
        <dbReference type="EMBL" id="EOQ59388.1"/>
    </source>
</evidence>
<dbReference type="InterPro" id="IPR008978">
    <property type="entry name" value="HSP20-like_chaperone"/>
</dbReference>
<evidence type="ECO:0000259" key="1">
    <source>
        <dbReference type="Pfam" id="PF17886"/>
    </source>
</evidence>
<organism evidence="2 3">
    <name type="scientific">Bacillus cereus TIAC219</name>
    <dbReference type="NCBI Taxonomy" id="718222"/>
    <lineage>
        <taxon>Bacteria</taxon>
        <taxon>Bacillati</taxon>
        <taxon>Bacillota</taxon>
        <taxon>Bacilli</taxon>
        <taxon>Bacillales</taxon>
        <taxon>Bacillaceae</taxon>
        <taxon>Bacillus</taxon>
        <taxon>Bacillus cereus group</taxon>
    </lineage>
</organism>
<dbReference type="Proteomes" id="UP000014060">
    <property type="component" value="Unassembled WGS sequence"/>
</dbReference>
<feature type="domain" description="ArsA HSP20-like" evidence="1">
    <location>
        <begin position="42"/>
        <end position="104"/>
    </location>
</feature>
<gene>
    <name evidence="2" type="ORF">IAY_05058</name>
</gene>
<sequence>MFEQEVVGLPMLERVGDALFKTDHCPTEVKFNGRTQYVKKDGDDYIFILSIPFSNKSELSLNQKGDELIIRAGSVKRNITLPKTLTHLSIQGAKFEEDVLNIRFGGVVHA</sequence>
<proteinExistence type="predicted"/>
<dbReference type="EMBL" id="AHCJ01000065">
    <property type="protein sequence ID" value="EOQ59388.1"/>
    <property type="molecule type" value="Genomic_DNA"/>
</dbReference>
<accession>A0ABC9STS3</accession>
<reference evidence="2 3" key="1">
    <citation type="submission" date="2013-01" db="EMBL/GenBank/DDBJ databases">
        <title>The Genome Sequence of Bacillus cereus TIAC219.</title>
        <authorList>
            <consortium name="The Broad Institute Genome Sequencing Platform"/>
            <consortium name="The Broad Institute Genome Sequencing Center for Infectious Disease"/>
            <person name="Feldgarden M."/>
            <person name="Van der Auwera G.A."/>
            <person name="Mahillon J."/>
            <person name="Duprez V."/>
            <person name="Timmery S."/>
            <person name="Mattelet C."/>
            <person name="Dierick K."/>
            <person name="Sun M."/>
            <person name="Yu Z."/>
            <person name="Zhu L."/>
            <person name="Hu X."/>
            <person name="Shank E.B."/>
            <person name="Swiecicka I."/>
            <person name="Hansen B.M."/>
            <person name="Andrup L."/>
            <person name="Walker B."/>
            <person name="Young S.K."/>
            <person name="Zeng Q."/>
            <person name="Gargeya S."/>
            <person name="Fitzgerald M."/>
            <person name="Haas B."/>
            <person name="Abouelleil A."/>
            <person name="Alvarado L."/>
            <person name="Arachchi H.M."/>
            <person name="Berlin A.M."/>
            <person name="Chapman S.B."/>
            <person name="Dewar J."/>
            <person name="Goldberg J."/>
            <person name="Griggs A."/>
            <person name="Gujja S."/>
            <person name="Hansen M."/>
            <person name="Howarth C."/>
            <person name="Imamovic A."/>
            <person name="Larimer J."/>
            <person name="McCowan C."/>
            <person name="Murphy C."/>
            <person name="Neiman D."/>
            <person name="Pearson M."/>
            <person name="Priest M."/>
            <person name="Roberts A."/>
            <person name="Saif S."/>
            <person name="Shea T."/>
            <person name="Sisk P."/>
            <person name="Sykes S."/>
            <person name="Wortman J."/>
            <person name="Nusbaum C."/>
            <person name="Birren B."/>
        </authorList>
    </citation>
    <scope>NUCLEOTIDE SEQUENCE [LARGE SCALE GENOMIC DNA]</scope>
    <source>
        <strain evidence="2 3">TIAC219</strain>
    </source>
</reference>
<evidence type="ECO:0000313" key="3">
    <source>
        <dbReference type="Proteomes" id="UP000014060"/>
    </source>
</evidence>
<protein>
    <recommendedName>
        <fullName evidence="1">ArsA HSP20-like domain-containing protein</fullName>
    </recommendedName>
</protein>
<dbReference type="Pfam" id="PF17886">
    <property type="entry name" value="ArsA_HSP20"/>
    <property type="match status" value="1"/>
</dbReference>
<name>A0ABC9STS3_BACCE</name>
<dbReference type="AlphaFoldDB" id="A0ABC9STS3"/>